<dbReference type="AlphaFoldDB" id="A0AAD2H7M9"/>
<dbReference type="Proteomes" id="UP001295794">
    <property type="component" value="Unassembled WGS sequence"/>
</dbReference>
<organism evidence="2 3">
    <name type="scientific">Mycena citricolor</name>
    <dbReference type="NCBI Taxonomy" id="2018698"/>
    <lineage>
        <taxon>Eukaryota</taxon>
        <taxon>Fungi</taxon>
        <taxon>Dikarya</taxon>
        <taxon>Basidiomycota</taxon>
        <taxon>Agaricomycotina</taxon>
        <taxon>Agaricomycetes</taxon>
        <taxon>Agaricomycetidae</taxon>
        <taxon>Agaricales</taxon>
        <taxon>Marasmiineae</taxon>
        <taxon>Mycenaceae</taxon>
        <taxon>Mycena</taxon>
    </lineage>
</organism>
<name>A0AAD2H7M9_9AGAR</name>
<evidence type="ECO:0000256" key="1">
    <source>
        <dbReference type="SAM" id="MobiDB-lite"/>
    </source>
</evidence>
<feature type="region of interest" description="Disordered" evidence="1">
    <location>
        <begin position="53"/>
        <end position="74"/>
    </location>
</feature>
<comment type="caution">
    <text evidence="2">The sequence shown here is derived from an EMBL/GenBank/DDBJ whole genome shotgun (WGS) entry which is preliminary data.</text>
</comment>
<reference evidence="2" key="1">
    <citation type="submission" date="2023-11" db="EMBL/GenBank/DDBJ databases">
        <authorList>
            <person name="De Vega J J."/>
            <person name="De Vega J J."/>
        </authorList>
    </citation>
    <scope>NUCLEOTIDE SEQUENCE</scope>
</reference>
<evidence type="ECO:0000313" key="2">
    <source>
        <dbReference type="EMBL" id="CAK5270637.1"/>
    </source>
</evidence>
<feature type="non-terminal residue" evidence="2">
    <location>
        <position position="1"/>
    </location>
</feature>
<evidence type="ECO:0000313" key="3">
    <source>
        <dbReference type="Proteomes" id="UP001295794"/>
    </source>
</evidence>
<keyword evidence="3" id="KW-1185">Reference proteome</keyword>
<feature type="compositionally biased region" description="Polar residues" evidence="1">
    <location>
        <begin position="63"/>
        <end position="74"/>
    </location>
</feature>
<dbReference type="EMBL" id="CAVNYO010000168">
    <property type="protein sequence ID" value="CAK5270637.1"/>
    <property type="molecule type" value="Genomic_DNA"/>
</dbReference>
<feature type="non-terminal residue" evidence="2">
    <location>
        <position position="99"/>
    </location>
</feature>
<sequence length="99" mass="11129">RLNRGGHVRYVLSPATKKRLDITQVEHGSQQPRVISARPLEALFGEHMEWRTPPIPKRVHPSRQMTVPLRSSSAEAGHGMRAALACWKDGTTELILRIS</sequence>
<gene>
    <name evidence="2" type="ORF">MYCIT1_LOCUS15221</name>
</gene>
<protein>
    <submittedName>
        <fullName evidence="2">Uncharacterized protein</fullName>
    </submittedName>
</protein>
<proteinExistence type="predicted"/>
<accession>A0AAD2H7M9</accession>